<dbReference type="OMA" id="KFQREYF"/>
<evidence type="ECO:0000256" key="5">
    <source>
        <dbReference type="ARBA" id="ARBA00032748"/>
    </source>
</evidence>
<name>A0A3Q3ADJ3_KRYMA</name>
<dbReference type="STRING" id="37003.ENSKMAP00000014658"/>
<sequence length="158" mass="18021">MSASLIRKGLELLNDDIKDNSKAKKKKAQTPSSATVMELVSTKRQGVTRQVKRLQGRLGPGKSKATVKDKRIKSAVEEFRKKQAKSQMSANLKYFLETSCKATDSDTLKILNHNVGRQSRNRPDKPVKKPKETESLFTEEEFQQFQKEYFGKTVEEKK</sequence>
<reference evidence="7" key="1">
    <citation type="submission" date="2025-08" db="UniProtKB">
        <authorList>
            <consortium name="Ensembl"/>
        </authorList>
    </citation>
    <scope>IDENTIFICATION</scope>
</reference>
<dbReference type="KEGG" id="kmr:108235821"/>
<dbReference type="Proteomes" id="UP000264800">
    <property type="component" value="Unplaced"/>
</dbReference>
<dbReference type="GO" id="GO:0019899">
    <property type="term" value="F:enzyme binding"/>
    <property type="evidence" value="ECO:0007669"/>
    <property type="project" value="TreeGrafter"/>
</dbReference>
<evidence type="ECO:0000256" key="4">
    <source>
        <dbReference type="ARBA" id="ARBA00023242"/>
    </source>
</evidence>
<dbReference type="GeneTree" id="ENSGT00390000016774"/>
<comment type="similarity">
    <text evidence="2">Belongs to the AROS family.</text>
</comment>
<evidence type="ECO:0000313" key="8">
    <source>
        <dbReference type="Proteomes" id="UP000264800"/>
    </source>
</evidence>
<reference evidence="7" key="2">
    <citation type="submission" date="2025-09" db="UniProtKB">
        <authorList>
            <consortium name="Ensembl"/>
        </authorList>
    </citation>
    <scope>IDENTIFICATION</scope>
</reference>
<dbReference type="RefSeq" id="XP_017271592.1">
    <property type="nucleotide sequence ID" value="XM_017416103.3"/>
</dbReference>
<dbReference type="PANTHER" id="PTHR31454">
    <property type="entry name" value="ACTIVE REGULATOR OF SIRT1"/>
    <property type="match status" value="1"/>
</dbReference>
<comment type="subcellular location">
    <subcellularLocation>
        <location evidence="1">Nucleus</location>
        <location evidence="1">Nucleolus</location>
    </subcellularLocation>
</comment>
<evidence type="ECO:0000256" key="3">
    <source>
        <dbReference type="ARBA" id="ARBA00016855"/>
    </source>
</evidence>
<feature type="region of interest" description="Disordered" evidence="6">
    <location>
        <begin position="113"/>
        <end position="134"/>
    </location>
</feature>
<organism evidence="7 8">
    <name type="scientific">Kryptolebias marmoratus</name>
    <name type="common">Mangrove killifish</name>
    <name type="synonym">Rivulus marmoratus</name>
    <dbReference type="NCBI Taxonomy" id="37003"/>
    <lineage>
        <taxon>Eukaryota</taxon>
        <taxon>Metazoa</taxon>
        <taxon>Chordata</taxon>
        <taxon>Craniata</taxon>
        <taxon>Vertebrata</taxon>
        <taxon>Euteleostomi</taxon>
        <taxon>Actinopterygii</taxon>
        <taxon>Neopterygii</taxon>
        <taxon>Teleostei</taxon>
        <taxon>Neoteleostei</taxon>
        <taxon>Acanthomorphata</taxon>
        <taxon>Ovalentaria</taxon>
        <taxon>Atherinomorphae</taxon>
        <taxon>Cyprinodontiformes</taxon>
        <taxon>Rivulidae</taxon>
        <taxon>Kryptolebias</taxon>
    </lineage>
</organism>
<dbReference type="Pfam" id="PF15684">
    <property type="entry name" value="AROS"/>
    <property type="match status" value="1"/>
</dbReference>
<feature type="compositionally biased region" description="Basic and acidic residues" evidence="6">
    <location>
        <begin position="121"/>
        <end position="134"/>
    </location>
</feature>
<dbReference type="Ensembl" id="ENSKMAT00000014872.1">
    <property type="protein sequence ID" value="ENSKMAP00000014658.1"/>
    <property type="gene ID" value="ENSKMAG00000010999.1"/>
</dbReference>
<evidence type="ECO:0000256" key="1">
    <source>
        <dbReference type="ARBA" id="ARBA00004604"/>
    </source>
</evidence>
<evidence type="ECO:0000256" key="6">
    <source>
        <dbReference type="SAM" id="MobiDB-lite"/>
    </source>
</evidence>
<dbReference type="InterPro" id="IPR023262">
    <property type="entry name" value="AROS"/>
</dbReference>
<accession>A0A3Q3ADJ3</accession>
<dbReference type="OrthoDB" id="6493910at2759"/>
<dbReference type="PANTHER" id="PTHR31454:SF2">
    <property type="entry name" value="ACTIVE REGULATOR OF SIRT1"/>
    <property type="match status" value="1"/>
</dbReference>
<protein>
    <recommendedName>
        <fullName evidence="3">Active regulator of SIRT1</fullName>
    </recommendedName>
    <alternativeName>
        <fullName evidence="5">40S ribosomal protein S19-binding protein 1</fullName>
    </alternativeName>
</protein>
<dbReference type="CTD" id="91582"/>
<evidence type="ECO:0000313" key="7">
    <source>
        <dbReference type="Ensembl" id="ENSKMAP00000014658.1"/>
    </source>
</evidence>
<proteinExistence type="inferred from homology"/>
<dbReference type="PRINTS" id="PR02029">
    <property type="entry name" value="ACTREGSIRT1"/>
</dbReference>
<dbReference type="GO" id="GO:0005730">
    <property type="term" value="C:nucleolus"/>
    <property type="evidence" value="ECO:0007669"/>
    <property type="project" value="UniProtKB-SubCell"/>
</dbReference>
<evidence type="ECO:0000256" key="2">
    <source>
        <dbReference type="ARBA" id="ARBA00007318"/>
    </source>
</evidence>
<keyword evidence="4" id="KW-0539">Nucleus</keyword>
<dbReference type="AlphaFoldDB" id="A0A3Q3ADJ3"/>
<dbReference type="GeneID" id="108235821"/>
<keyword evidence="8" id="KW-1185">Reference proteome</keyword>